<dbReference type="EMBL" id="CP001089">
    <property type="protein sequence ID" value="ACD95828.1"/>
    <property type="molecule type" value="Genomic_DNA"/>
</dbReference>
<dbReference type="Proteomes" id="UP000002420">
    <property type="component" value="Chromosome"/>
</dbReference>
<name>B3E3K9_TRIL1</name>
<evidence type="ECO:0000313" key="3">
    <source>
        <dbReference type="Proteomes" id="UP000002420"/>
    </source>
</evidence>
<dbReference type="AlphaFoldDB" id="B3E3K9"/>
<proteinExistence type="predicted"/>
<sequence>MAHLDIPQTASTPLISFDPEVKKLRISGESYPENSFAFYAPVLAWLKQYLQDNRQLTIAITITYMNSSSTKCMLDLLDIMEDAYGRSANVSITWYYDLENPRSFELAEEFCEEVSFPFEIAALNK</sequence>
<reference evidence="2 3" key="1">
    <citation type="submission" date="2008-05" db="EMBL/GenBank/DDBJ databases">
        <title>Complete sequence of chromosome of Geobacter lovleyi SZ.</title>
        <authorList>
            <consortium name="US DOE Joint Genome Institute"/>
            <person name="Lucas S."/>
            <person name="Copeland A."/>
            <person name="Lapidus A."/>
            <person name="Glavina del Rio T."/>
            <person name="Dalin E."/>
            <person name="Tice H."/>
            <person name="Bruce D."/>
            <person name="Goodwin L."/>
            <person name="Pitluck S."/>
            <person name="Chertkov O."/>
            <person name="Meincke L."/>
            <person name="Brettin T."/>
            <person name="Detter J.C."/>
            <person name="Han C."/>
            <person name="Tapia R."/>
            <person name="Kuske C.R."/>
            <person name="Schmutz J."/>
            <person name="Larimer F."/>
            <person name="Land M."/>
            <person name="Hauser L."/>
            <person name="Kyrpides N."/>
            <person name="Mikhailova N."/>
            <person name="Sung Y."/>
            <person name="Fletcher K.E."/>
            <person name="Ritalahti K.M."/>
            <person name="Loeffler F.E."/>
            <person name="Richardson P."/>
        </authorList>
    </citation>
    <scope>NUCLEOTIDE SEQUENCE [LARGE SCALE GENOMIC DNA]</scope>
    <source>
        <strain evidence="3">ATCC BAA-1151 / DSM 17278 / SZ</strain>
    </source>
</reference>
<dbReference type="KEGG" id="glo:Glov_2112"/>
<dbReference type="OrthoDB" id="5297629at2"/>
<accession>B3E3K9</accession>
<feature type="domain" description="SiaC family regulatory phosphoprotein" evidence="1">
    <location>
        <begin position="6"/>
        <end position="121"/>
    </location>
</feature>
<evidence type="ECO:0000259" key="1">
    <source>
        <dbReference type="Pfam" id="PF09345"/>
    </source>
</evidence>
<dbReference type="RefSeq" id="WP_012470167.1">
    <property type="nucleotide sequence ID" value="NC_010814.1"/>
</dbReference>
<dbReference type="STRING" id="398767.Glov_2112"/>
<dbReference type="Pfam" id="PF09345">
    <property type="entry name" value="SiaC"/>
    <property type="match status" value="1"/>
</dbReference>
<evidence type="ECO:0000313" key="2">
    <source>
        <dbReference type="EMBL" id="ACD95828.1"/>
    </source>
</evidence>
<dbReference type="InterPro" id="IPR018530">
    <property type="entry name" value="SiaC"/>
</dbReference>
<organism evidence="2 3">
    <name type="scientific">Trichlorobacter lovleyi (strain ATCC BAA-1151 / DSM 17278 / SZ)</name>
    <name type="common">Geobacter lovleyi</name>
    <dbReference type="NCBI Taxonomy" id="398767"/>
    <lineage>
        <taxon>Bacteria</taxon>
        <taxon>Pseudomonadati</taxon>
        <taxon>Thermodesulfobacteriota</taxon>
        <taxon>Desulfuromonadia</taxon>
        <taxon>Geobacterales</taxon>
        <taxon>Geobacteraceae</taxon>
        <taxon>Trichlorobacter</taxon>
    </lineage>
</organism>
<protein>
    <recommendedName>
        <fullName evidence="1">SiaC family regulatory phosphoprotein domain-containing protein</fullName>
    </recommendedName>
</protein>
<gene>
    <name evidence="2" type="ordered locus">Glov_2112</name>
</gene>
<dbReference type="eggNOG" id="ENOG50312WH">
    <property type="taxonomic scope" value="Bacteria"/>
</dbReference>
<dbReference type="HOGENOM" id="CLU_129198_0_0_7"/>
<keyword evidence="3" id="KW-1185">Reference proteome</keyword>